<protein>
    <recommendedName>
        <fullName evidence="7 8">Phospho-N-acetylmuramoyl-pentapeptide-transferase</fullName>
        <ecNumber evidence="7 8">2.7.8.13</ecNumber>
    </recommendedName>
    <alternativeName>
        <fullName evidence="7">UDP-MurNAc-pentapeptide phosphotransferase</fullName>
    </alternativeName>
</protein>
<dbReference type="GO" id="GO:0005886">
    <property type="term" value="C:plasma membrane"/>
    <property type="evidence" value="ECO:0007669"/>
    <property type="project" value="UniProtKB-SubCell"/>
</dbReference>
<comment type="subcellular location">
    <subcellularLocation>
        <location evidence="7">Cell membrane</location>
        <topology evidence="7">Multi-pass membrane protein</topology>
    </subcellularLocation>
    <subcellularLocation>
        <location evidence="1">Membrane</location>
        <topology evidence="1">Multi-pass membrane protein</topology>
    </subcellularLocation>
</comment>
<evidence type="ECO:0000313" key="11">
    <source>
        <dbReference type="Proteomes" id="UP000051096"/>
    </source>
</evidence>
<keyword evidence="7" id="KW-1003">Cell membrane</keyword>
<evidence type="ECO:0000256" key="1">
    <source>
        <dbReference type="ARBA" id="ARBA00004141"/>
    </source>
</evidence>
<feature type="transmembrane region" description="Helical" evidence="7">
    <location>
        <begin position="290"/>
        <end position="311"/>
    </location>
</feature>
<keyword evidence="3 7" id="KW-0808">Transferase</keyword>
<comment type="catalytic activity">
    <reaction evidence="7">
        <text>UDP-N-acetyl-alpha-D-muramoyl-L-alanyl-gamma-D-glutamyl-meso-2,6-diaminopimeloyl-D-alanyl-D-alanine + di-trans,octa-cis-undecaprenyl phosphate = di-trans,octa-cis-undecaprenyl diphospho-N-acetyl-alpha-D-muramoyl-L-alanyl-D-glutamyl-meso-2,6-diaminopimeloyl-D-alanyl-D-alanine + UMP</text>
        <dbReference type="Rhea" id="RHEA:28386"/>
        <dbReference type="ChEBI" id="CHEBI:57865"/>
        <dbReference type="ChEBI" id="CHEBI:60392"/>
        <dbReference type="ChEBI" id="CHEBI:61386"/>
        <dbReference type="ChEBI" id="CHEBI:61387"/>
        <dbReference type="EC" id="2.7.8.13"/>
    </reaction>
</comment>
<dbReference type="PROSITE" id="PS01347">
    <property type="entry name" value="MRAY_1"/>
    <property type="match status" value="1"/>
</dbReference>
<feature type="transmembrane region" description="Helical" evidence="7">
    <location>
        <begin position="263"/>
        <end position="284"/>
    </location>
</feature>
<keyword evidence="7 9" id="KW-0460">Magnesium</keyword>
<comment type="cofactor">
    <cofactor evidence="7 9">
        <name>Mg(2+)</name>
        <dbReference type="ChEBI" id="CHEBI:18420"/>
    </cofactor>
</comment>
<feature type="transmembrane region" description="Helical" evidence="7">
    <location>
        <begin position="168"/>
        <end position="187"/>
    </location>
</feature>
<name>A0A0S8GLS7_UNCW3</name>
<dbReference type="GO" id="GO:0051301">
    <property type="term" value="P:cell division"/>
    <property type="evidence" value="ECO:0007669"/>
    <property type="project" value="UniProtKB-KW"/>
</dbReference>
<dbReference type="GO" id="GO:0046872">
    <property type="term" value="F:metal ion binding"/>
    <property type="evidence" value="ECO:0007669"/>
    <property type="project" value="UniProtKB-KW"/>
</dbReference>
<dbReference type="PANTHER" id="PTHR22926:SF5">
    <property type="entry name" value="PHOSPHO-N-ACETYLMURAMOYL-PENTAPEPTIDE-TRANSFERASE HOMOLOG"/>
    <property type="match status" value="1"/>
</dbReference>
<feature type="transmembrane region" description="Helical" evidence="7">
    <location>
        <begin position="339"/>
        <end position="358"/>
    </location>
</feature>
<dbReference type="EMBL" id="LJUO01000004">
    <property type="protein sequence ID" value="KPK73721.1"/>
    <property type="molecule type" value="Genomic_DNA"/>
</dbReference>
<keyword evidence="5 7" id="KW-1133">Transmembrane helix</keyword>
<dbReference type="PATRIC" id="fig|1703780.3.peg.2961"/>
<feature type="transmembrane region" description="Helical" evidence="7">
    <location>
        <begin position="96"/>
        <end position="114"/>
    </location>
</feature>
<dbReference type="InterPro" id="IPR018480">
    <property type="entry name" value="PNAcMuramoyl-5peptid_Trfase_CS"/>
</dbReference>
<dbReference type="UniPathway" id="UPA00219"/>
<keyword evidence="4 7" id="KW-0812">Transmembrane</keyword>
<dbReference type="GO" id="GO:0008963">
    <property type="term" value="F:phospho-N-acetylmuramoyl-pentapeptide-transferase activity"/>
    <property type="evidence" value="ECO:0007669"/>
    <property type="project" value="UniProtKB-UniRule"/>
</dbReference>
<comment type="similarity">
    <text evidence="2 7">Belongs to the glycosyltransferase 4 family. MraY subfamily.</text>
</comment>
<keyword evidence="6 7" id="KW-0472">Membrane</keyword>
<dbReference type="CDD" id="cd06852">
    <property type="entry name" value="GT_MraY"/>
    <property type="match status" value="1"/>
</dbReference>
<dbReference type="PROSITE" id="PS01348">
    <property type="entry name" value="MRAY_2"/>
    <property type="match status" value="1"/>
</dbReference>
<dbReference type="PANTHER" id="PTHR22926">
    <property type="entry name" value="PHOSPHO-N-ACETYLMURAMOYL-PENTAPEPTIDE-TRANSFERASE"/>
    <property type="match status" value="1"/>
</dbReference>
<dbReference type="HAMAP" id="MF_00038">
    <property type="entry name" value="MraY"/>
    <property type="match status" value="1"/>
</dbReference>
<feature type="binding site" evidence="9">
    <location>
        <position position="192"/>
    </location>
    <ligand>
        <name>Mg(2+)</name>
        <dbReference type="ChEBI" id="CHEBI:18420"/>
    </ligand>
</feature>
<dbReference type="NCBIfam" id="TIGR00445">
    <property type="entry name" value="mraY"/>
    <property type="match status" value="1"/>
</dbReference>
<evidence type="ECO:0000256" key="5">
    <source>
        <dbReference type="ARBA" id="ARBA00022989"/>
    </source>
</evidence>
<evidence type="ECO:0000256" key="9">
    <source>
        <dbReference type="PIRSR" id="PIRSR600715-1"/>
    </source>
</evidence>
<evidence type="ECO:0000256" key="4">
    <source>
        <dbReference type="ARBA" id="ARBA00022692"/>
    </source>
</evidence>
<dbReference type="GO" id="GO:0009252">
    <property type="term" value="P:peptidoglycan biosynthetic process"/>
    <property type="evidence" value="ECO:0007669"/>
    <property type="project" value="UniProtKB-UniRule"/>
</dbReference>
<evidence type="ECO:0000313" key="10">
    <source>
        <dbReference type="EMBL" id="KPK73721.1"/>
    </source>
</evidence>
<evidence type="ECO:0000256" key="8">
    <source>
        <dbReference type="NCBIfam" id="TIGR00445"/>
    </source>
</evidence>
<reference evidence="10 11" key="1">
    <citation type="journal article" date="2015" name="Microbiome">
        <title>Genomic resolution of linkages in carbon, nitrogen, and sulfur cycling among widespread estuary sediment bacteria.</title>
        <authorList>
            <person name="Baker B.J."/>
            <person name="Lazar C.S."/>
            <person name="Teske A.P."/>
            <person name="Dick G.J."/>
        </authorList>
    </citation>
    <scope>NUCLEOTIDE SEQUENCE [LARGE SCALE GENOMIC DNA]</scope>
    <source>
        <strain evidence="10">SM23_60</strain>
    </source>
</reference>
<evidence type="ECO:0000256" key="7">
    <source>
        <dbReference type="HAMAP-Rule" id="MF_00038"/>
    </source>
</evidence>
<feature type="transmembrane region" description="Helical" evidence="7">
    <location>
        <begin position="239"/>
        <end position="256"/>
    </location>
</feature>
<feature type="transmembrane region" description="Helical" evidence="7">
    <location>
        <begin position="20"/>
        <end position="41"/>
    </location>
</feature>
<organism evidence="10 11">
    <name type="scientific">candidate division WOR_3 bacterium SM23_60</name>
    <dbReference type="NCBI Taxonomy" id="1703780"/>
    <lineage>
        <taxon>Bacteria</taxon>
        <taxon>Bacteria division WOR-3</taxon>
    </lineage>
</organism>
<dbReference type="GO" id="GO:0051992">
    <property type="term" value="F:UDP-N-acetylmuramoyl-L-alanyl-D-glutamyl-meso-2,6-diaminopimelyl-D-alanyl-D-alanine:undecaprenyl-phosphate transferase activity"/>
    <property type="evidence" value="ECO:0007669"/>
    <property type="project" value="RHEA"/>
</dbReference>
<keyword evidence="7" id="KW-0131">Cell cycle</keyword>
<dbReference type="Pfam" id="PF00953">
    <property type="entry name" value="Glycos_transf_4"/>
    <property type="match status" value="1"/>
</dbReference>
<keyword evidence="7" id="KW-0133">Cell shape</keyword>
<feature type="transmembrane region" description="Helical" evidence="7">
    <location>
        <begin position="134"/>
        <end position="152"/>
    </location>
</feature>
<dbReference type="InterPro" id="IPR003524">
    <property type="entry name" value="PNAcMuramoyl-5peptid_Trfase"/>
</dbReference>
<dbReference type="AlphaFoldDB" id="A0A0S8GLS7"/>
<keyword evidence="7" id="KW-0132">Cell division</keyword>
<dbReference type="Proteomes" id="UP000051096">
    <property type="component" value="Unassembled WGS sequence"/>
</dbReference>
<gene>
    <name evidence="7 10" type="primary">mraY</name>
    <name evidence="10" type="ORF">AMJ87_00945</name>
</gene>
<feature type="transmembrane region" description="Helical" evidence="7">
    <location>
        <begin position="199"/>
        <end position="219"/>
    </location>
</feature>
<comment type="pathway">
    <text evidence="7">Cell wall biogenesis; peptidoglycan biosynthesis.</text>
</comment>
<feature type="binding site" evidence="9">
    <location>
        <position position="267"/>
    </location>
    <ligand>
        <name>Mg(2+)</name>
        <dbReference type="ChEBI" id="CHEBI:18420"/>
    </ligand>
</feature>
<dbReference type="GO" id="GO:0071555">
    <property type="term" value="P:cell wall organization"/>
    <property type="evidence" value="ECO:0007669"/>
    <property type="project" value="UniProtKB-KW"/>
</dbReference>
<proteinExistence type="inferred from homology"/>
<comment type="caution">
    <text evidence="10">The sequence shown here is derived from an EMBL/GenBank/DDBJ whole genome shotgun (WGS) entry which is preliminary data.</text>
</comment>
<keyword evidence="7 9" id="KW-0479">Metal-binding</keyword>
<sequence length="361" mass="39744">MLYWLLAPLEDIFGPFRLFSYITFRSAYAALAAILIVLLFGQRFIAALKKRAIGQKIREEVPERHRAKEGTPSMGGVIVLFSILVASLLFCDLTNPNIIVLLTATIWFGSLGLYDDYVKIYKNRPRGLPITTKLILQLIYGLALGLFLYIWGPDGFASKTNLIFMKNYVINLGIFYPLFVALVVTGSSNGVNLTDGLDGLAIGLICIAALAYTALAYAAGHVVISNYLNIIFLKSGGEVTVFCASIVGASLGFLWFNSHPAEVFMGDTGALSLGAIIGTAAILIKQEILLIFVGGVFVIEALTVLMQIVYFHRTGGKRLFRMAPLHHHFELKGLQEPKIVVRFWIVGIIFMMLALSTLKIR</sequence>
<keyword evidence="7" id="KW-0573">Peptidoglycan synthesis</keyword>
<comment type="function">
    <text evidence="7">Catalyzes the initial step of the lipid cycle reactions in the biosynthesis of the cell wall peptidoglycan: transfers peptidoglycan precursor phospho-MurNAc-pentapeptide from UDP-MurNAc-pentapeptide onto the lipid carrier undecaprenyl phosphate, yielding undecaprenyl-pyrophosphoryl-MurNAc-pentapeptide, known as lipid I.</text>
</comment>
<evidence type="ECO:0000256" key="3">
    <source>
        <dbReference type="ARBA" id="ARBA00022679"/>
    </source>
</evidence>
<dbReference type="InterPro" id="IPR000715">
    <property type="entry name" value="Glycosyl_transferase_4"/>
</dbReference>
<dbReference type="GO" id="GO:0008360">
    <property type="term" value="P:regulation of cell shape"/>
    <property type="evidence" value="ECO:0007669"/>
    <property type="project" value="UniProtKB-KW"/>
</dbReference>
<evidence type="ECO:0000256" key="2">
    <source>
        <dbReference type="ARBA" id="ARBA00005583"/>
    </source>
</evidence>
<keyword evidence="7" id="KW-0961">Cell wall biogenesis/degradation</keyword>
<evidence type="ECO:0000256" key="6">
    <source>
        <dbReference type="ARBA" id="ARBA00023136"/>
    </source>
</evidence>
<accession>A0A0S8GLS7</accession>
<dbReference type="EC" id="2.7.8.13" evidence="7 8"/>